<evidence type="ECO:0000313" key="2">
    <source>
        <dbReference type="Proteomes" id="UP001597549"/>
    </source>
</evidence>
<accession>A0ABW5ZB46</accession>
<gene>
    <name evidence="1" type="ORF">ACFSX9_13335</name>
</gene>
<dbReference type="RefSeq" id="WP_379808496.1">
    <property type="nucleotide sequence ID" value="NZ_JBHUOL010000021.1"/>
</dbReference>
<protein>
    <submittedName>
        <fullName evidence="1">Uncharacterized protein</fullName>
    </submittedName>
</protein>
<sequence>MNVVIGLIPRSKLIRDLFFALDTSLVFNISQHYNFDGTPAYDTVPNSFTGITYNVTGGLVYYIRAY</sequence>
<organism evidence="1 2">
    <name type="scientific">Flavobacterium ardleyense</name>
    <dbReference type="NCBI Taxonomy" id="2038737"/>
    <lineage>
        <taxon>Bacteria</taxon>
        <taxon>Pseudomonadati</taxon>
        <taxon>Bacteroidota</taxon>
        <taxon>Flavobacteriia</taxon>
        <taxon>Flavobacteriales</taxon>
        <taxon>Flavobacteriaceae</taxon>
        <taxon>Flavobacterium</taxon>
    </lineage>
</organism>
<dbReference type="EMBL" id="JBHUOL010000021">
    <property type="protein sequence ID" value="MFD2909715.1"/>
    <property type="molecule type" value="Genomic_DNA"/>
</dbReference>
<comment type="caution">
    <text evidence="1">The sequence shown here is derived from an EMBL/GenBank/DDBJ whole genome shotgun (WGS) entry which is preliminary data.</text>
</comment>
<dbReference type="Proteomes" id="UP001597549">
    <property type="component" value="Unassembled WGS sequence"/>
</dbReference>
<proteinExistence type="predicted"/>
<keyword evidence="2" id="KW-1185">Reference proteome</keyword>
<name>A0ABW5ZB46_9FLAO</name>
<evidence type="ECO:0000313" key="1">
    <source>
        <dbReference type="EMBL" id="MFD2909715.1"/>
    </source>
</evidence>
<reference evidence="2" key="1">
    <citation type="journal article" date="2019" name="Int. J. Syst. Evol. Microbiol.">
        <title>The Global Catalogue of Microorganisms (GCM) 10K type strain sequencing project: providing services to taxonomists for standard genome sequencing and annotation.</title>
        <authorList>
            <consortium name="The Broad Institute Genomics Platform"/>
            <consortium name="The Broad Institute Genome Sequencing Center for Infectious Disease"/>
            <person name="Wu L."/>
            <person name="Ma J."/>
        </authorList>
    </citation>
    <scope>NUCLEOTIDE SEQUENCE [LARGE SCALE GENOMIC DNA]</scope>
    <source>
        <strain evidence="2">KCTC 52644</strain>
    </source>
</reference>